<gene>
    <name evidence="4" type="ORF">TRITD_3Bv1G137100</name>
</gene>
<keyword evidence="2" id="KW-0325">Glycoprotein</keyword>
<keyword evidence="5" id="KW-1185">Reference proteome</keyword>
<organism evidence="4 5">
    <name type="scientific">Triticum turgidum subsp. durum</name>
    <name type="common">Durum wheat</name>
    <name type="synonym">Triticum durum</name>
    <dbReference type="NCBI Taxonomy" id="4567"/>
    <lineage>
        <taxon>Eukaryota</taxon>
        <taxon>Viridiplantae</taxon>
        <taxon>Streptophyta</taxon>
        <taxon>Embryophyta</taxon>
        <taxon>Tracheophyta</taxon>
        <taxon>Spermatophyta</taxon>
        <taxon>Magnoliopsida</taxon>
        <taxon>Liliopsida</taxon>
        <taxon>Poales</taxon>
        <taxon>Poaceae</taxon>
        <taxon>BOP clade</taxon>
        <taxon>Pooideae</taxon>
        <taxon>Triticodae</taxon>
        <taxon>Triticeae</taxon>
        <taxon>Triticinae</taxon>
        <taxon>Triticum</taxon>
    </lineage>
</organism>
<proteinExistence type="inferred from homology"/>
<evidence type="ECO:0000313" key="4">
    <source>
        <dbReference type="EMBL" id="VAH77920.1"/>
    </source>
</evidence>
<dbReference type="EMBL" id="LT934116">
    <property type="protein sequence ID" value="VAH77920.1"/>
    <property type="molecule type" value="Genomic_DNA"/>
</dbReference>
<feature type="chain" id="PRO_5040218014" description="GDSL esterase/lipase" evidence="3">
    <location>
        <begin position="35"/>
        <end position="190"/>
    </location>
</feature>
<dbReference type="Pfam" id="PF00657">
    <property type="entry name" value="Lipase_GDSL"/>
    <property type="match status" value="1"/>
</dbReference>
<evidence type="ECO:0000313" key="5">
    <source>
        <dbReference type="Proteomes" id="UP000324705"/>
    </source>
</evidence>
<dbReference type="Proteomes" id="UP000324705">
    <property type="component" value="Chromosome 3B"/>
</dbReference>
<comment type="similarity">
    <text evidence="1">Belongs to the 'GDSL' lipolytic enzyme family.</text>
</comment>
<dbReference type="PANTHER" id="PTHR22835">
    <property type="entry name" value="ZINC FINGER FYVE DOMAIN CONTAINING PROTEIN"/>
    <property type="match status" value="1"/>
</dbReference>
<sequence>MASSASVSGRGGGFLLPPAAVAAAVLLAVAVVHARGAPAAPCVPRVFSFGDSLADTGNFPFLYGNDSREPALRTPYGETFFRRATGRFSDGRLIVDFIADTMGLPFVRPYLSGRTAEDFASGANFAVGGAMALGPDFFRGRGVPMGDRMHLGVEMKWFHDLLDLLCPADRAGNPKFYFLLFLLAHTSLLT</sequence>
<protein>
    <recommendedName>
        <fullName evidence="6">GDSL esterase/lipase</fullName>
    </recommendedName>
</protein>
<dbReference type="AlphaFoldDB" id="A0A9R1S312"/>
<evidence type="ECO:0000256" key="2">
    <source>
        <dbReference type="ARBA" id="ARBA00023180"/>
    </source>
</evidence>
<dbReference type="InterPro" id="IPR001087">
    <property type="entry name" value="GDSL"/>
</dbReference>
<accession>A0A9R1S312</accession>
<dbReference type="Gene3D" id="3.40.50.1110">
    <property type="entry name" value="SGNH hydrolase"/>
    <property type="match status" value="1"/>
</dbReference>
<dbReference type="PANTHER" id="PTHR22835:SF609">
    <property type="entry name" value="GDSL ESTERASE_LIPASE"/>
    <property type="match status" value="1"/>
</dbReference>
<evidence type="ECO:0000256" key="3">
    <source>
        <dbReference type="SAM" id="SignalP"/>
    </source>
</evidence>
<name>A0A9R1S312_TRITD</name>
<feature type="signal peptide" evidence="3">
    <location>
        <begin position="1"/>
        <end position="34"/>
    </location>
</feature>
<dbReference type="GO" id="GO:0016788">
    <property type="term" value="F:hydrolase activity, acting on ester bonds"/>
    <property type="evidence" value="ECO:0007669"/>
    <property type="project" value="InterPro"/>
</dbReference>
<evidence type="ECO:0008006" key="6">
    <source>
        <dbReference type="Google" id="ProtNLM"/>
    </source>
</evidence>
<dbReference type="Gramene" id="TRITD3Bv1G137100.2">
    <property type="protein sequence ID" value="TRITD3Bv1G137100.2"/>
    <property type="gene ID" value="TRITD3Bv1G137100"/>
</dbReference>
<reference evidence="4 5" key="1">
    <citation type="submission" date="2017-09" db="EMBL/GenBank/DDBJ databases">
        <authorList>
            <consortium name="International Durum Wheat Genome Sequencing Consortium (IDWGSC)"/>
            <person name="Milanesi L."/>
        </authorList>
    </citation>
    <scope>NUCLEOTIDE SEQUENCE [LARGE SCALE GENOMIC DNA]</scope>
    <source>
        <strain evidence="5">cv. Svevo</strain>
    </source>
</reference>
<evidence type="ECO:0000256" key="1">
    <source>
        <dbReference type="ARBA" id="ARBA00008668"/>
    </source>
</evidence>
<keyword evidence="3" id="KW-0732">Signal</keyword>
<dbReference type="InterPro" id="IPR036514">
    <property type="entry name" value="SGNH_hydro_sf"/>
</dbReference>